<protein>
    <submittedName>
        <fullName evidence="1">Uncharacterized protein</fullName>
    </submittedName>
</protein>
<evidence type="ECO:0000313" key="1">
    <source>
        <dbReference type="EMBL" id="JAE26461.1"/>
    </source>
</evidence>
<organism evidence="1">
    <name type="scientific">Arundo donax</name>
    <name type="common">Giant reed</name>
    <name type="synonym">Donax arundinaceus</name>
    <dbReference type="NCBI Taxonomy" id="35708"/>
    <lineage>
        <taxon>Eukaryota</taxon>
        <taxon>Viridiplantae</taxon>
        <taxon>Streptophyta</taxon>
        <taxon>Embryophyta</taxon>
        <taxon>Tracheophyta</taxon>
        <taxon>Spermatophyta</taxon>
        <taxon>Magnoliopsida</taxon>
        <taxon>Liliopsida</taxon>
        <taxon>Poales</taxon>
        <taxon>Poaceae</taxon>
        <taxon>PACMAD clade</taxon>
        <taxon>Arundinoideae</taxon>
        <taxon>Arundineae</taxon>
        <taxon>Arundo</taxon>
    </lineage>
</organism>
<accession>A0A0A9GV74</accession>
<dbReference type="AlphaFoldDB" id="A0A0A9GV74"/>
<reference evidence="1" key="2">
    <citation type="journal article" date="2015" name="Data Brief">
        <title>Shoot transcriptome of the giant reed, Arundo donax.</title>
        <authorList>
            <person name="Barrero R.A."/>
            <person name="Guerrero F.D."/>
            <person name="Moolhuijzen P."/>
            <person name="Goolsby J.A."/>
            <person name="Tidwell J."/>
            <person name="Bellgard S.E."/>
            <person name="Bellgard M.I."/>
        </authorList>
    </citation>
    <scope>NUCLEOTIDE SEQUENCE</scope>
    <source>
        <tissue evidence="1">Shoot tissue taken approximately 20 cm above the soil surface</tissue>
    </source>
</reference>
<sequence length="132" mass="14996">MLNTWTDPVLISHYTEDRTPFLDQPSMAARVEDRQEGRACWQKVHIQHVLVELQSFSTLAMEAISRYHRIPGDHILVIHSVKDAPSFSNASTLCIHVNKRSHDIDIELKVLLGDDLVNPLSQGQRSKLCTGR</sequence>
<proteinExistence type="predicted"/>
<dbReference type="EMBL" id="GBRH01171435">
    <property type="protein sequence ID" value="JAE26461.1"/>
    <property type="molecule type" value="Transcribed_RNA"/>
</dbReference>
<name>A0A0A9GV74_ARUDO</name>
<reference evidence="1" key="1">
    <citation type="submission" date="2014-09" db="EMBL/GenBank/DDBJ databases">
        <authorList>
            <person name="Magalhaes I.L.F."/>
            <person name="Oliveira U."/>
            <person name="Santos F.R."/>
            <person name="Vidigal T.H.D.A."/>
            <person name="Brescovit A.D."/>
            <person name="Santos A.J."/>
        </authorList>
    </citation>
    <scope>NUCLEOTIDE SEQUENCE</scope>
    <source>
        <tissue evidence="1">Shoot tissue taken approximately 20 cm above the soil surface</tissue>
    </source>
</reference>